<evidence type="ECO:0000256" key="1">
    <source>
        <dbReference type="ARBA" id="ARBA00012513"/>
    </source>
</evidence>
<feature type="region of interest" description="Disordered" evidence="9">
    <location>
        <begin position="833"/>
        <end position="891"/>
    </location>
</feature>
<evidence type="ECO:0000256" key="7">
    <source>
        <dbReference type="ARBA" id="ARBA00047899"/>
    </source>
</evidence>
<name>A0A7U9KPF7_9ACTN</name>
<dbReference type="Pfam" id="PF00069">
    <property type="entry name" value="Pkinase"/>
    <property type="match status" value="1"/>
</dbReference>
<keyword evidence="2 11" id="KW-0723">Serine/threonine-protein kinase</keyword>
<comment type="caution">
    <text evidence="11">The sequence shown here is derived from an EMBL/GenBank/DDBJ whole genome shotgun (WGS) entry which is preliminary data.</text>
</comment>
<accession>A0A7U9KPF7</accession>
<dbReference type="Gene3D" id="1.10.510.10">
    <property type="entry name" value="Transferase(Phosphotransferase) domain 1"/>
    <property type="match status" value="1"/>
</dbReference>
<evidence type="ECO:0000256" key="6">
    <source>
        <dbReference type="ARBA" id="ARBA00022840"/>
    </source>
</evidence>
<dbReference type="AlphaFoldDB" id="A0A7U9KPF7"/>
<dbReference type="Proteomes" id="UP000287830">
    <property type="component" value="Unassembled WGS sequence"/>
</dbReference>
<dbReference type="InterPro" id="IPR007822">
    <property type="entry name" value="LANC-like"/>
</dbReference>
<dbReference type="SUPFAM" id="SSF158745">
    <property type="entry name" value="LanC-like"/>
    <property type="match status" value="1"/>
</dbReference>
<reference evidence="11 12" key="1">
    <citation type="submission" date="2018-11" db="EMBL/GenBank/DDBJ databases">
        <title>Whole genome sequence of Streptomyces chrestomyceticus NBRC 13444(T).</title>
        <authorList>
            <person name="Komaki H."/>
            <person name="Tamura T."/>
        </authorList>
    </citation>
    <scope>NUCLEOTIDE SEQUENCE [LARGE SCALE GENOMIC DNA]</scope>
    <source>
        <strain evidence="11 12">NBRC 13444</strain>
    </source>
</reference>
<feature type="compositionally biased region" description="Basic and acidic residues" evidence="9">
    <location>
        <begin position="858"/>
        <end position="891"/>
    </location>
</feature>
<dbReference type="GO" id="GO:0005975">
    <property type="term" value="P:carbohydrate metabolic process"/>
    <property type="evidence" value="ECO:0007669"/>
    <property type="project" value="InterPro"/>
</dbReference>
<dbReference type="GO" id="GO:0004674">
    <property type="term" value="F:protein serine/threonine kinase activity"/>
    <property type="evidence" value="ECO:0007669"/>
    <property type="project" value="UniProtKB-KW"/>
</dbReference>
<dbReference type="EMBL" id="BHZC01000001">
    <property type="protein sequence ID" value="GCD32906.1"/>
    <property type="molecule type" value="Genomic_DNA"/>
</dbReference>
<dbReference type="PANTHER" id="PTHR24363:SF0">
    <property type="entry name" value="SERINE_THREONINE KINASE LIKE DOMAIN CONTAINING 1"/>
    <property type="match status" value="1"/>
</dbReference>
<keyword evidence="5 11" id="KW-0418">Kinase</keyword>
<dbReference type="SMART" id="SM01260">
    <property type="entry name" value="LANC_like"/>
    <property type="match status" value="1"/>
</dbReference>
<gene>
    <name evidence="11" type="ORF">OEIGOIKO_00624</name>
</gene>
<evidence type="ECO:0000256" key="8">
    <source>
        <dbReference type="ARBA" id="ARBA00048679"/>
    </source>
</evidence>
<evidence type="ECO:0000313" key="11">
    <source>
        <dbReference type="EMBL" id="GCD32906.1"/>
    </source>
</evidence>
<comment type="catalytic activity">
    <reaction evidence="8">
        <text>L-seryl-[protein] + ATP = O-phospho-L-seryl-[protein] + ADP + H(+)</text>
        <dbReference type="Rhea" id="RHEA:17989"/>
        <dbReference type="Rhea" id="RHEA-COMP:9863"/>
        <dbReference type="Rhea" id="RHEA-COMP:11604"/>
        <dbReference type="ChEBI" id="CHEBI:15378"/>
        <dbReference type="ChEBI" id="CHEBI:29999"/>
        <dbReference type="ChEBI" id="CHEBI:30616"/>
        <dbReference type="ChEBI" id="CHEBI:83421"/>
        <dbReference type="ChEBI" id="CHEBI:456216"/>
        <dbReference type="EC" id="2.7.11.1"/>
    </reaction>
</comment>
<feature type="domain" description="Protein kinase" evidence="10">
    <location>
        <begin position="228"/>
        <end position="497"/>
    </location>
</feature>
<sequence>MDPNYGVYTVADSPWYEPLERCDDVASRFSLAGRELPDGWKRSQHGVWEVLTPTGGPQMPGQGWKIHVTATPDTAEETVERTWAVCRRLNLSWKFLRSRRVTHVLNSKYASRAASGKVVTVYPRNSEELRIALTELDTVLGGRPGPYILSDHRWNTGPVSVRYGAFTLMWCELPDGARVPALRDPQGNAVPDRRRPVFTVPEWIDIPDFLAASLAAAPGGADDTLNGYKVLKALHFSNGGGVYLAEAPDGTQVVLKEARPHAGLDASGADAVERLSNEWSALEAVGHLPFVPRPIEYFTVWEHHYLAMERIRGESLSTWMGRDYPLTRHDPDEGIRAAYTTLVLDYLGQVEAAVESLHKAGLAFGDLHPHNILIRDNGTIALVDFEIATAVDTERTAVLGAPGFMDLSLTSARDCDLYALGCCQLSAVMPLTGLVQRTPAVVGHLIEMATTAFPTLPATYVERTAERLALSPTVRPHLPSHRIGAVPALAPPRAPSLLRGIDRAADTTRTDRLFPGDIAGHRDGAQLGLAHGTPGVLLAQLSTGSCVDPEHLACLERAARRAPAGTPLGLYDGLAGTAWLLHLLGSPLGEKLIDRILSSQLPTSPGLFSGLTGIAHLLLDVGLSDAGVRGEALKLAAAVRDRIGEDGLLDRPGLMYGWSGPAVLLARCARLTGDEEWAEAAAAAVRADLKHARELDGTLQMSSSRRLLPYLAEGSAGVALAAIALPGTQAAEVAVDAIVTGAARAAAVHTVVQGGLFNGRAGLAYFLSHAAAHVPQARRWAERQLCLLSLHVADHDGGQVLYGDQLLRLSTDLATGAAGALLAMQAAKTSGAPLLPGAHPTRVDHRPQRTAGSCASARGEEVTDHDERSRTAGTRRGDPPGGDEHPQRLGL</sequence>
<keyword evidence="4" id="KW-0547">Nucleotide-binding</keyword>
<dbReference type="SUPFAM" id="SSF56112">
    <property type="entry name" value="Protein kinase-like (PK-like)"/>
    <property type="match status" value="1"/>
</dbReference>
<dbReference type="PANTHER" id="PTHR24363">
    <property type="entry name" value="SERINE/THREONINE PROTEIN KINASE"/>
    <property type="match status" value="1"/>
</dbReference>
<dbReference type="EC" id="2.7.11.1" evidence="1"/>
<keyword evidence="3" id="KW-0808">Transferase</keyword>
<proteinExistence type="predicted"/>
<evidence type="ECO:0000256" key="2">
    <source>
        <dbReference type="ARBA" id="ARBA00022527"/>
    </source>
</evidence>
<dbReference type="GO" id="GO:0005524">
    <property type="term" value="F:ATP binding"/>
    <property type="evidence" value="ECO:0007669"/>
    <property type="project" value="UniProtKB-KW"/>
</dbReference>
<dbReference type="InterPro" id="IPR058053">
    <property type="entry name" value="RamC_C"/>
</dbReference>
<dbReference type="Gene3D" id="1.50.10.10">
    <property type="match status" value="2"/>
</dbReference>
<protein>
    <recommendedName>
        <fullName evidence="1">non-specific serine/threonine protein kinase</fullName>
        <ecNumber evidence="1">2.7.11.1</ecNumber>
    </recommendedName>
</protein>
<evidence type="ECO:0000256" key="9">
    <source>
        <dbReference type="SAM" id="MobiDB-lite"/>
    </source>
</evidence>
<dbReference type="GO" id="GO:0031179">
    <property type="term" value="P:peptide modification"/>
    <property type="evidence" value="ECO:0007669"/>
    <property type="project" value="InterPro"/>
</dbReference>
<dbReference type="InterPro" id="IPR057929">
    <property type="entry name" value="RamC_N"/>
</dbReference>
<evidence type="ECO:0000256" key="4">
    <source>
        <dbReference type="ARBA" id="ARBA00022741"/>
    </source>
</evidence>
<evidence type="ECO:0000313" key="12">
    <source>
        <dbReference type="Proteomes" id="UP000287830"/>
    </source>
</evidence>
<dbReference type="InterPro" id="IPR012341">
    <property type="entry name" value="6hp_glycosidase-like_sf"/>
</dbReference>
<dbReference type="Pfam" id="PF25816">
    <property type="entry name" value="RamC_N"/>
    <property type="match status" value="1"/>
</dbReference>
<evidence type="ECO:0000256" key="5">
    <source>
        <dbReference type="ARBA" id="ARBA00022777"/>
    </source>
</evidence>
<evidence type="ECO:0000256" key="3">
    <source>
        <dbReference type="ARBA" id="ARBA00022679"/>
    </source>
</evidence>
<organism evidence="11 12">
    <name type="scientific">Streptomyces chrestomyceticus JCM 4735</name>
    <dbReference type="NCBI Taxonomy" id="1306181"/>
    <lineage>
        <taxon>Bacteria</taxon>
        <taxon>Bacillati</taxon>
        <taxon>Actinomycetota</taxon>
        <taxon>Actinomycetes</taxon>
        <taxon>Kitasatosporales</taxon>
        <taxon>Streptomycetaceae</taxon>
        <taxon>Streptomyces</taxon>
    </lineage>
</organism>
<dbReference type="InterPro" id="IPR011009">
    <property type="entry name" value="Kinase-like_dom_sf"/>
</dbReference>
<dbReference type="InterPro" id="IPR000719">
    <property type="entry name" value="Prot_kinase_dom"/>
</dbReference>
<dbReference type="InterPro" id="IPR053524">
    <property type="entry name" value="Aerial_hyphae_peptide-synth"/>
</dbReference>
<dbReference type="PROSITE" id="PS50011">
    <property type="entry name" value="PROTEIN_KINASE_DOM"/>
    <property type="match status" value="1"/>
</dbReference>
<keyword evidence="6" id="KW-0067">ATP-binding</keyword>
<dbReference type="NCBIfam" id="NF038151">
    <property type="entry name" value="lanthi_synth_III"/>
    <property type="match status" value="1"/>
</dbReference>
<comment type="catalytic activity">
    <reaction evidence="7">
        <text>L-threonyl-[protein] + ATP = O-phospho-L-threonyl-[protein] + ADP + H(+)</text>
        <dbReference type="Rhea" id="RHEA:46608"/>
        <dbReference type="Rhea" id="RHEA-COMP:11060"/>
        <dbReference type="Rhea" id="RHEA-COMP:11605"/>
        <dbReference type="ChEBI" id="CHEBI:15378"/>
        <dbReference type="ChEBI" id="CHEBI:30013"/>
        <dbReference type="ChEBI" id="CHEBI:30616"/>
        <dbReference type="ChEBI" id="CHEBI:61977"/>
        <dbReference type="ChEBI" id="CHEBI:456216"/>
        <dbReference type="EC" id="2.7.11.1"/>
    </reaction>
</comment>
<dbReference type="CDD" id="cd04791">
    <property type="entry name" value="LanC_SerThrkinase"/>
    <property type="match status" value="1"/>
</dbReference>
<dbReference type="SMART" id="SM00220">
    <property type="entry name" value="S_TKc"/>
    <property type="match status" value="1"/>
</dbReference>
<evidence type="ECO:0000259" key="10">
    <source>
        <dbReference type="PROSITE" id="PS50011"/>
    </source>
</evidence>